<evidence type="ECO:0000256" key="1">
    <source>
        <dbReference type="ARBA" id="ARBA00004245"/>
    </source>
</evidence>
<comment type="subcellular location">
    <subcellularLocation>
        <location evidence="1">Cytoplasm</location>
        <location evidence="1">Cytoskeleton</location>
    </subcellularLocation>
</comment>
<reference evidence="4 5" key="1">
    <citation type="journal article" date="2008" name="Nature">
        <title>The Trichoplax genome and the nature of placozoans.</title>
        <authorList>
            <person name="Srivastava M."/>
            <person name="Begovic E."/>
            <person name="Chapman J."/>
            <person name="Putnam N.H."/>
            <person name="Hellsten U."/>
            <person name="Kawashima T."/>
            <person name="Kuo A."/>
            <person name="Mitros T."/>
            <person name="Salamov A."/>
            <person name="Carpenter M.L."/>
            <person name="Signorovitch A.Y."/>
            <person name="Moreno M.A."/>
            <person name="Kamm K."/>
            <person name="Grimwood J."/>
            <person name="Schmutz J."/>
            <person name="Shapiro H."/>
            <person name="Grigoriev I.V."/>
            <person name="Buss L.W."/>
            <person name="Schierwater B."/>
            <person name="Dellaporta S.L."/>
            <person name="Rokhsar D.S."/>
        </authorList>
    </citation>
    <scope>NUCLEOTIDE SEQUENCE [LARGE SCALE GENOMIC DNA]</scope>
    <source>
        <strain evidence="4 5">Grell-BS-1999</strain>
    </source>
</reference>
<evidence type="ECO:0000313" key="4">
    <source>
        <dbReference type="EMBL" id="EDV21037.1"/>
    </source>
</evidence>
<dbReference type="AlphaFoldDB" id="B3S841"/>
<keyword evidence="5" id="KW-1185">Reference proteome</keyword>
<evidence type="ECO:0008006" key="6">
    <source>
        <dbReference type="Google" id="ProtNLM"/>
    </source>
</evidence>
<dbReference type="OrthoDB" id="341587at2759"/>
<dbReference type="PANTHER" id="PTHR24107">
    <property type="entry name" value="YNEIN REGULATORY COMPLEX SUBUNIT 5"/>
    <property type="match status" value="1"/>
</dbReference>
<dbReference type="Proteomes" id="UP000009022">
    <property type="component" value="Unassembled WGS sequence"/>
</dbReference>
<dbReference type="PANTHER" id="PTHR24107:SF20">
    <property type="entry name" value="DYNEIN REGULATORY COMPLEX SUBUNIT 5"/>
    <property type="match status" value="1"/>
</dbReference>
<sequence length="429" mass="48252">MNPAADPRLMRRIIAEDPEWSLATVPLLRELCIKHIVGNFKENPILDGLNTKDRAKVLQLLPTDVPISISAGLIEDEGYWKRCCQARWQICDVSKHGGDWKRMFFERNLEDLIEHFVPDSTDPSMLYDVMKLSANFIRCLNIKQLLPPVKSGSKFEDISDTNSDAGESPDVDHFDFNEIISRLTNLQELHVTYGVRDCGMNFEWNLFKFTPKDCSLLAKAVKNCRTLKVLRLHRSGVTDELVRVLISHLLDHPALIALDLSYNKISDSGARAIGKFLNGHSKLIHLNLCGNQIHGPGASAISHALQKNATLRTLNIRVNRLSDEGGQALCKALMKNKILSLMDIGANDLTEPTAMALAKVILHNKVITSINLSCNKLGPDGGKALQESMEENHRIINMDLRLTEVGQESEYCINQVLKRNKENLIHRFH</sequence>
<keyword evidence="3" id="KW-0206">Cytoskeleton</keyword>
<dbReference type="SMART" id="SM00368">
    <property type="entry name" value="LRR_RI"/>
    <property type="match status" value="5"/>
</dbReference>
<dbReference type="InParanoid" id="B3S841"/>
<dbReference type="PhylomeDB" id="B3S841"/>
<accession>B3S841</accession>
<dbReference type="Gene3D" id="3.80.10.10">
    <property type="entry name" value="Ribonuclease Inhibitor"/>
    <property type="match status" value="2"/>
</dbReference>
<dbReference type="eggNOG" id="KOG0619">
    <property type="taxonomic scope" value="Eukaryota"/>
</dbReference>
<dbReference type="InterPro" id="IPR001611">
    <property type="entry name" value="Leu-rich_rpt"/>
</dbReference>
<evidence type="ECO:0000313" key="5">
    <source>
        <dbReference type="Proteomes" id="UP000009022"/>
    </source>
</evidence>
<dbReference type="STRING" id="10228.B3S841"/>
<organism evidence="4 5">
    <name type="scientific">Trichoplax adhaerens</name>
    <name type="common">Trichoplax reptans</name>
    <dbReference type="NCBI Taxonomy" id="10228"/>
    <lineage>
        <taxon>Eukaryota</taxon>
        <taxon>Metazoa</taxon>
        <taxon>Placozoa</taxon>
        <taxon>Uniplacotomia</taxon>
        <taxon>Trichoplacea</taxon>
        <taxon>Trichoplacidae</taxon>
        <taxon>Trichoplax</taxon>
    </lineage>
</organism>
<dbReference type="RefSeq" id="XP_002116367.1">
    <property type="nucleotide sequence ID" value="XM_002116331.1"/>
</dbReference>
<dbReference type="KEGG" id="tad:TRIADDRAFT_50874"/>
<dbReference type="GO" id="GO:0005856">
    <property type="term" value="C:cytoskeleton"/>
    <property type="evidence" value="ECO:0007669"/>
    <property type="project" value="UniProtKB-SubCell"/>
</dbReference>
<dbReference type="OMA" id="PVCHVAR"/>
<dbReference type="EMBL" id="DS985255">
    <property type="protein sequence ID" value="EDV21037.1"/>
    <property type="molecule type" value="Genomic_DNA"/>
</dbReference>
<evidence type="ECO:0000256" key="3">
    <source>
        <dbReference type="ARBA" id="ARBA00023212"/>
    </source>
</evidence>
<keyword evidence="2" id="KW-0963">Cytoplasm</keyword>
<dbReference type="Pfam" id="PF13516">
    <property type="entry name" value="LRR_6"/>
    <property type="match status" value="4"/>
</dbReference>
<dbReference type="CTD" id="6757580"/>
<proteinExistence type="predicted"/>
<dbReference type="GeneID" id="6757580"/>
<gene>
    <name evidence="4" type="ORF">TRIADDRAFT_50874</name>
</gene>
<dbReference type="SUPFAM" id="SSF52047">
    <property type="entry name" value="RNI-like"/>
    <property type="match status" value="1"/>
</dbReference>
<dbReference type="InterPro" id="IPR052410">
    <property type="entry name" value="DRC5"/>
</dbReference>
<dbReference type="HOGENOM" id="CLU_029623_1_0_1"/>
<protein>
    <recommendedName>
        <fullName evidence="6">T-complex-associated-testis-expressed 1</fullName>
    </recommendedName>
</protein>
<name>B3S841_TRIAD</name>
<dbReference type="InterPro" id="IPR032675">
    <property type="entry name" value="LRR_dom_sf"/>
</dbReference>
<evidence type="ECO:0000256" key="2">
    <source>
        <dbReference type="ARBA" id="ARBA00022490"/>
    </source>
</evidence>
<dbReference type="eggNOG" id="KOG4308">
    <property type="taxonomic scope" value="Eukaryota"/>
</dbReference>